<feature type="compositionally biased region" description="Polar residues" evidence="5">
    <location>
        <begin position="165"/>
        <end position="174"/>
    </location>
</feature>
<dbReference type="SUPFAM" id="SSF57716">
    <property type="entry name" value="Glucocorticoid receptor-like (DNA-binding domain)"/>
    <property type="match status" value="2"/>
</dbReference>
<dbReference type="PANTHER" id="PTHR22738">
    <property type="entry name" value="RASSF"/>
    <property type="match status" value="1"/>
</dbReference>
<dbReference type="GO" id="GO:0007165">
    <property type="term" value="P:signal transduction"/>
    <property type="evidence" value="ECO:0007669"/>
    <property type="project" value="InterPro"/>
</dbReference>
<feature type="region of interest" description="Disordered" evidence="5">
    <location>
        <begin position="165"/>
        <end position="202"/>
    </location>
</feature>
<evidence type="ECO:0000313" key="12">
    <source>
        <dbReference type="EMBL" id="RWS16718.1"/>
    </source>
</evidence>
<dbReference type="InterPro" id="IPR011524">
    <property type="entry name" value="SARAH_dom"/>
</dbReference>
<evidence type="ECO:0000259" key="7">
    <source>
        <dbReference type="PROSITE" id="PS50200"/>
    </source>
</evidence>
<dbReference type="PROSITE" id="PS50200">
    <property type="entry name" value="RA"/>
    <property type="match status" value="1"/>
</dbReference>
<dbReference type="Pfam" id="PF00412">
    <property type="entry name" value="LIM"/>
    <property type="match status" value="1"/>
</dbReference>
<evidence type="ECO:0000313" key="11">
    <source>
        <dbReference type="EMBL" id="RWS13004.1"/>
    </source>
</evidence>
<sequence>MWKCRKCGKPVYFAEKKSSLGYDWHPECLRCEECGKRLNPGQHAEHKGVPYCYIPCYGALFGPQLYGHGSKVESHSSFGKPKNSVSEDVQQGIEKSVLEAKLKEYNSYCEAKVPSNVIHCRERNGKLIFEGSLRIYWDVSNKIHLKEDNDDRIFVIKRRSSYMSKRNSQNLSIKNRNKEQYSSSSSSSSSPSSPPTDAFERNYKTLPVGGLKTAFQNYSKTHGSKSLDDEYITLKSSENSDEKDSNCTQNTLAVPVSDAVVESGVTLRKLKRSNARLKRRCSINGHYYNRETSIFTPDSGSVTSVWITSLVNTKEVINLLLDKFKVTNTPEDFSLFIVHDNGECRRIQDSEYPLLVRVILGPNEDVSRVFIFNKNKVEISSEVAQYLNLSNVELQMFLRKFEEEEMKEIEYIKKKFENAKQYMKLRIRELEATSAKSLEARMQ</sequence>
<evidence type="ECO:0000256" key="2">
    <source>
        <dbReference type="ARBA" id="ARBA00022833"/>
    </source>
</evidence>
<gene>
    <name evidence="11" type="ORF">B4U79_03396</name>
    <name evidence="9" type="ORF">B4U79_05906</name>
    <name evidence="10" type="ORF">B4U79_06863</name>
    <name evidence="12" type="ORF">B4U79_07602</name>
</gene>
<dbReference type="Gene3D" id="2.10.110.10">
    <property type="entry name" value="Cysteine Rich Protein"/>
    <property type="match status" value="1"/>
</dbReference>
<keyword evidence="13" id="KW-1185">Reference proteome</keyword>
<dbReference type="Gene3D" id="3.10.20.90">
    <property type="entry name" value="Phosphatidylinositol 3-kinase Catalytic Subunit, Chain A, domain 1"/>
    <property type="match status" value="1"/>
</dbReference>
<feature type="domain" description="Ras-associating" evidence="7">
    <location>
        <begin position="288"/>
        <end position="377"/>
    </location>
</feature>
<accession>A0A3S3PDF5</accession>
<dbReference type="EMBL" id="NCKU01001140">
    <property type="protein sequence ID" value="RWS12994.1"/>
    <property type="molecule type" value="Genomic_DNA"/>
</dbReference>
<dbReference type="Pfam" id="PF00788">
    <property type="entry name" value="RA"/>
    <property type="match status" value="1"/>
</dbReference>
<feature type="compositionally biased region" description="Low complexity" evidence="5">
    <location>
        <begin position="182"/>
        <end position="191"/>
    </location>
</feature>
<evidence type="ECO:0000259" key="8">
    <source>
        <dbReference type="PROSITE" id="PS50951"/>
    </source>
</evidence>
<evidence type="ECO:0000256" key="1">
    <source>
        <dbReference type="ARBA" id="ARBA00022723"/>
    </source>
</evidence>
<dbReference type="AlphaFoldDB" id="A0A3S3PDF5"/>
<dbReference type="SMART" id="SM00132">
    <property type="entry name" value="LIM"/>
    <property type="match status" value="1"/>
</dbReference>
<evidence type="ECO:0000256" key="4">
    <source>
        <dbReference type="PROSITE-ProRule" id="PRU00125"/>
    </source>
</evidence>
<comment type="caution">
    <text evidence="11">The sequence shown here is derived from an EMBL/GenBank/DDBJ whole genome shotgun (WGS) entry which is preliminary data.</text>
</comment>
<keyword evidence="1 4" id="KW-0479">Metal-binding</keyword>
<dbReference type="GO" id="GO:0046872">
    <property type="term" value="F:metal ion binding"/>
    <property type="evidence" value="ECO:0007669"/>
    <property type="project" value="UniProtKB-KW"/>
</dbReference>
<proteinExistence type="predicted"/>
<dbReference type="InterPro" id="IPR000159">
    <property type="entry name" value="RA_dom"/>
</dbReference>
<dbReference type="CDD" id="cd09401">
    <property type="entry name" value="LIM_TLP_like"/>
    <property type="match status" value="1"/>
</dbReference>
<evidence type="ECO:0000256" key="5">
    <source>
        <dbReference type="SAM" id="MobiDB-lite"/>
    </source>
</evidence>
<dbReference type="CDD" id="cd21886">
    <property type="entry name" value="SARAH_RASSF2-like"/>
    <property type="match status" value="1"/>
</dbReference>
<dbReference type="SMART" id="SM00314">
    <property type="entry name" value="RA"/>
    <property type="match status" value="1"/>
</dbReference>
<evidence type="ECO:0000256" key="3">
    <source>
        <dbReference type="ARBA" id="ARBA00023038"/>
    </source>
</evidence>
<protein>
    <submittedName>
        <fullName evidence="11">Ras association domain-containing protein 2-like protein</fullName>
    </submittedName>
</protein>
<keyword evidence="2 4" id="KW-0862">Zinc</keyword>
<dbReference type="OrthoDB" id="9976881at2759"/>
<name>A0A3S3PDF5_9ACAR</name>
<dbReference type="InterPro" id="IPR001781">
    <property type="entry name" value="Znf_LIM"/>
</dbReference>
<dbReference type="PROSITE" id="PS50951">
    <property type="entry name" value="SARAH"/>
    <property type="match status" value="1"/>
</dbReference>
<dbReference type="SUPFAM" id="SSF54236">
    <property type="entry name" value="Ubiquitin-like"/>
    <property type="match status" value="1"/>
</dbReference>
<dbReference type="PROSITE" id="PS00478">
    <property type="entry name" value="LIM_DOMAIN_1"/>
    <property type="match status" value="1"/>
</dbReference>
<dbReference type="STRING" id="1965070.A0A3S3PDF5"/>
<dbReference type="Pfam" id="PF16517">
    <property type="entry name" value="Nore1-SARAH"/>
    <property type="match status" value="1"/>
</dbReference>
<dbReference type="FunFam" id="2.10.110.10:FF:000104">
    <property type="entry name" value="Ras association domain-containing protein 2"/>
    <property type="match status" value="1"/>
</dbReference>
<dbReference type="EMBL" id="NCKU01003009">
    <property type="protein sequence ID" value="RWS08353.1"/>
    <property type="molecule type" value="Genomic_DNA"/>
</dbReference>
<reference evidence="11" key="2">
    <citation type="submission" date="2018-11" db="EMBL/GenBank/DDBJ databases">
        <title>Trombidioid mite genomics.</title>
        <authorList>
            <person name="Dong X."/>
        </authorList>
    </citation>
    <scope>NUCLEOTIDE SEQUENCE</scope>
    <source>
        <strain evidence="11">UoL-WK</strain>
    </source>
</reference>
<dbReference type="EMBL" id="NCKU01000184">
    <property type="protein sequence ID" value="RWS16718.1"/>
    <property type="molecule type" value="Genomic_DNA"/>
</dbReference>
<keyword evidence="3 4" id="KW-0440">LIM domain</keyword>
<dbReference type="InterPro" id="IPR029071">
    <property type="entry name" value="Ubiquitin-like_domsf"/>
</dbReference>
<evidence type="ECO:0000313" key="13">
    <source>
        <dbReference type="Proteomes" id="UP000285301"/>
    </source>
</evidence>
<evidence type="ECO:0000313" key="10">
    <source>
        <dbReference type="EMBL" id="RWS12994.1"/>
    </source>
</evidence>
<dbReference type="PANTHER" id="PTHR22738:SF15">
    <property type="entry name" value="LD40758P"/>
    <property type="match status" value="1"/>
</dbReference>
<organism evidence="11 13">
    <name type="scientific">Dinothrombium tinctorium</name>
    <dbReference type="NCBI Taxonomy" id="1965070"/>
    <lineage>
        <taxon>Eukaryota</taxon>
        <taxon>Metazoa</taxon>
        <taxon>Ecdysozoa</taxon>
        <taxon>Arthropoda</taxon>
        <taxon>Chelicerata</taxon>
        <taxon>Arachnida</taxon>
        <taxon>Acari</taxon>
        <taxon>Acariformes</taxon>
        <taxon>Trombidiformes</taxon>
        <taxon>Prostigmata</taxon>
        <taxon>Anystina</taxon>
        <taxon>Parasitengona</taxon>
        <taxon>Trombidioidea</taxon>
        <taxon>Trombidiidae</taxon>
        <taxon>Dinothrombium</taxon>
    </lineage>
</organism>
<dbReference type="CDD" id="cd01784">
    <property type="entry name" value="RA_RASSF2_like"/>
    <property type="match status" value="1"/>
</dbReference>
<feature type="domain" description="SARAH" evidence="8">
    <location>
        <begin position="383"/>
        <end position="430"/>
    </location>
</feature>
<evidence type="ECO:0000259" key="6">
    <source>
        <dbReference type="PROSITE" id="PS50023"/>
    </source>
</evidence>
<dbReference type="PROSITE" id="PS50023">
    <property type="entry name" value="LIM_DOMAIN_2"/>
    <property type="match status" value="1"/>
</dbReference>
<dbReference type="Proteomes" id="UP000285301">
    <property type="component" value="Unassembled WGS sequence"/>
</dbReference>
<reference evidence="11 13" key="1">
    <citation type="journal article" date="2018" name="Gigascience">
        <title>Genomes of trombidid mites reveal novel predicted allergens and laterally-transferred genes associated with secondary metabolism.</title>
        <authorList>
            <person name="Dong X."/>
            <person name="Chaisiri K."/>
            <person name="Xia D."/>
            <person name="Armstrong S.D."/>
            <person name="Fang Y."/>
            <person name="Donnelly M.J."/>
            <person name="Kadowaki T."/>
            <person name="McGarry J.W."/>
            <person name="Darby A.C."/>
            <person name="Makepeace B.L."/>
        </authorList>
    </citation>
    <scope>NUCLEOTIDE SEQUENCE [LARGE SCALE GENOMIC DNA]</scope>
    <source>
        <strain evidence="11">UoL-WK</strain>
    </source>
</reference>
<feature type="domain" description="LIM zinc-binding" evidence="6">
    <location>
        <begin position="2"/>
        <end position="63"/>
    </location>
</feature>
<dbReference type="InterPro" id="IPR033614">
    <property type="entry name" value="RASSF1-6"/>
</dbReference>
<evidence type="ECO:0000313" key="9">
    <source>
        <dbReference type="EMBL" id="RWS08353.1"/>
    </source>
</evidence>
<dbReference type="EMBL" id="NCKU01001138">
    <property type="protein sequence ID" value="RWS13004.1"/>
    <property type="molecule type" value="Genomic_DNA"/>
</dbReference>